<feature type="transmembrane region" description="Helical" evidence="6">
    <location>
        <begin position="98"/>
        <end position="116"/>
    </location>
</feature>
<proteinExistence type="inferred from homology"/>
<evidence type="ECO:0000256" key="6">
    <source>
        <dbReference type="RuleBase" id="RU363041"/>
    </source>
</evidence>
<name>C8X619_NAKMY</name>
<evidence type="ECO:0000256" key="3">
    <source>
        <dbReference type="ARBA" id="ARBA00022692"/>
    </source>
</evidence>
<evidence type="ECO:0000256" key="1">
    <source>
        <dbReference type="ARBA" id="ARBA00004141"/>
    </source>
</evidence>
<dbReference type="GO" id="GO:0005886">
    <property type="term" value="C:plasma membrane"/>
    <property type="evidence" value="ECO:0007669"/>
    <property type="project" value="UniProtKB-SubCell"/>
</dbReference>
<dbReference type="RefSeq" id="WP_015745708.1">
    <property type="nucleotide sequence ID" value="NC_013235.1"/>
</dbReference>
<dbReference type="HOGENOM" id="CLU_045498_5_0_11"/>
<evidence type="ECO:0000313" key="7">
    <source>
        <dbReference type="EMBL" id="ACV76790.1"/>
    </source>
</evidence>
<feature type="transmembrane region" description="Helical" evidence="6">
    <location>
        <begin position="192"/>
        <end position="211"/>
    </location>
</feature>
<protein>
    <recommendedName>
        <fullName evidence="6">Probable membrane transporter protein</fullName>
    </recommendedName>
</protein>
<comment type="subcellular location">
    <subcellularLocation>
        <location evidence="6">Cell membrane</location>
        <topology evidence="6">Multi-pass membrane protein</topology>
    </subcellularLocation>
    <subcellularLocation>
        <location evidence="1">Membrane</location>
        <topology evidence="1">Multi-pass membrane protein</topology>
    </subcellularLocation>
</comment>
<dbReference type="PANTHER" id="PTHR43701">
    <property type="entry name" value="MEMBRANE TRANSPORTER PROTEIN MJ0441-RELATED"/>
    <property type="match status" value="1"/>
</dbReference>
<dbReference type="EMBL" id="CP001737">
    <property type="protein sequence ID" value="ACV76790.1"/>
    <property type="molecule type" value="Genomic_DNA"/>
</dbReference>
<keyword evidence="3 6" id="KW-0812">Transmembrane</keyword>
<dbReference type="InterPro" id="IPR051598">
    <property type="entry name" value="TSUP/Inactive_protease-like"/>
</dbReference>
<dbReference type="STRING" id="479431.Namu_0360"/>
<reference evidence="7 8" key="2">
    <citation type="journal article" date="2010" name="Stand. Genomic Sci.">
        <title>Complete genome sequence of Nakamurella multipartita type strain (Y-104).</title>
        <authorList>
            <person name="Tice H."/>
            <person name="Mayilraj S."/>
            <person name="Sims D."/>
            <person name="Lapidus A."/>
            <person name="Nolan M."/>
            <person name="Lucas S."/>
            <person name="Glavina Del Rio T."/>
            <person name="Copeland A."/>
            <person name="Cheng J.F."/>
            <person name="Meincke L."/>
            <person name="Bruce D."/>
            <person name="Goodwin L."/>
            <person name="Pitluck S."/>
            <person name="Ivanova N."/>
            <person name="Mavromatis K."/>
            <person name="Ovchinnikova G."/>
            <person name="Pati A."/>
            <person name="Chen A."/>
            <person name="Palaniappan K."/>
            <person name="Land M."/>
            <person name="Hauser L."/>
            <person name="Chang Y.J."/>
            <person name="Jeffries C.D."/>
            <person name="Detter J.C."/>
            <person name="Brettin T."/>
            <person name="Rohde M."/>
            <person name="Goker M."/>
            <person name="Bristow J."/>
            <person name="Eisen J.A."/>
            <person name="Markowitz V."/>
            <person name="Hugenholtz P."/>
            <person name="Kyrpides N.C."/>
            <person name="Klenk H.P."/>
            <person name="Chen F."/>
        </authorList>
    </citation>
    <scope>NUCLEOTIDE SEQUENCE [LARGE SCALE GENOMIC DNA]</scope>
    <source>
        <strain evidence="8">ATCC 700099 / DSM 44233 / CIP 104796 / JCM 9543 / NBRC 105858 / Y-104</strain>
    </source>
</reference>
<dbReference type="PANTHER" id="PTHR43701:SF2">
    <property type="entry name" value="MEMBRANE TRANSPORTER PROTEIN YJNA-RELATED"/>
    <property type="match status" value="1"/>
</dbReference>
<feature type="transmembrane region" description="Helical" evidence="6">
    <location>
        <begin position="42"/>
        <end position="61"/>
    </location>
</feature>
<keyword evidence="5 6" id="KW-0472">Membrane</keyword>
<evidence type="ECO:0000256" key="4">
    <source>
        <dbReference type="ARBA" id="ARBA00022989"/>
    </source>
</evidence>
<feature type="transmembrane region" description="Helical" evidence="6">
    <location>
        <begin position="73"/>
        <end position="92"/>
    </location>
</feature>
<evidence type="ECO:0000256" key="2">
    <source>
        <dbReference type="ARBA" id="ARBA00009142"/>
    </source>
</evidence>
<evidence type="ECO:0000313" key="8">
    <source>
        <dbReference type="Proteomes" id="UP000002218"/>
    </source>
</evidence>
<accession>C8X619</accession>
<feature type="transmembrane region" description="Helical" evidence="6">
    <location>
        <begin position="156"/>
        <end position="186"/>
    </location>
</feature>
<dbReference type="Proteomes" id="UP000002218">
    <property type="component" value="Chromosome"/>
</dbReference>
<gene>
    <name evidence="7" type="ordered locus">Namu_0360</name>
</gene>
<feature type="transmembrane region" description="Helical" evidence="6">
    <location>
        <begin position="248"/>
        <end position="267"/>
    </location>
</feature>
<dbReference type="KEGG" id="nml:Namu_0360"/>
<dbReference type="eggNOG" id="COG0730">
    <property type="taxonomic scope" value="Bacteria"/>
</dbReference>
<dbReference type="OrthoDB" id="528320at2"/>
<sequence precursor="true">MVLIVAILAGALIGLSLGALGGGGSILTVPALVYLVGMDPRAATTGSLIIVGVTAVVGMLAHHRDGHVRMSKGVVFGLVGAVGAVAGSRLSLAVPPDVLLAGFSVLMLAVAAIMLARRRVPAGRGGPGMAEAVPFDVPIVSFTPRFVCACPRAAKVVVAALALGLMTGFFGVGGGFLVVPALVLALDFPMPVAVGTSLLVIALNSATSLVARAGSGLEIDWSVIAVFTGAAVIGSLLGARIARRVRPQSLQIAFAGLIVAVGLYTAARSLPVLLS</sequence>
<dbReference type="Pfam" id="PF01925">
    <property type="entry name" value="TauE"/>
    <property type="match status" value="1"/>
</dbReference>
<keyword evidence="8" id="KW-1185">Reference proteome</keyword>
<dbReference type="InterPro" id="IPR002781">
    <property type="entry name" value="TM_pro_TauE-like"/>
</dbReference>
<dbReference type="AlphaFoldDB" id="C8X619"/>
<organism evidence="7 8">
    <name type="scientific">Nakamurella multipartita (strain ATCC 700099 / DSM 44233 / CIP 104796 / JCM 9543 / NBRC 105858 / Y-104)</name>
    <name type="common">Microsphaera multipartita</name>
    <dbReference type="NCBI Taxonomy" id="479431"/>
    <lineage>
        <taxon>Bacteria</taxon>
        <taxon>Bacillati</taxon>
        <taxon>Actinomycetota</taxon>
        <taxon>Actinomycetes</taxon>
        <taxon>Nakamurellales</taxon>
        <taxon>Nakamurellaceae</taxon>
        <taxon>Nakamurella</taxon>
    </lineage>
</organism>
<keyword evidence="4 6" id="KW-1133">Transmembrane helix</keyword>
<comment type="similarity">
    <text evidence="2 6">Belongs to the 4-toluene sulfonate uptake permease (TSUP) (TC 2.A.102) family.</text>
</comment>
<evidence type="ECO:0000256" key="5">
    <source>
        <dbReference type="ARBA" id="ARBA00023136"/>
    </source>
</evidence>
<feature type="transmembrane region" description="Helical" evidence="6">
    <location>
        <begin position="223"/>
        <end position="242"/>
    </location>
</feature>
<reference evidence="8" key="1">
    <citation type="submission" date="2009-09" db="EMBL/GenBank/DDBJ databases">
        <title>The complete genome of Nakamurella multipartita DSM 44233.</title>
        <authorList>
            <consortium name="US DOE Joint Genome Institute (JGI-PGF)"/>
            <person name="Lucas S."/>
            <person name="Copeland A."/>
            <person name="Lapidus A."/>
            <person name="Glavina del Rio T."/>
            <person name="Dalin E."/>
            <person name="Tice H."/>
            <person name="Bruce D."/>
            <person name="Goodwin L."/>
            <person name="Pitluck S."/>
            <person name="Kyrpides N."/>
            <person name="Mavromatis K."/>
            <person name="Ivanova N."/>
            <person name="Ovchinnikova G."/>
            <person name="Sims D."/>
            <person name="Meincke L."/>
            <person name="Brettin T."/>
            <person name="Detter J.C."/>
            <person name="Han C."/>
            <person name="Larimer F."/>
            <person name="Land M."/>
            <person name="Hauser L."/>
            <person name="Markowitz V."/>
            <person name="Cheng J.-F."/>
            <person name="Hugenholtz P."/>
            <person name="Woyke T."/>
            <person name="Wu D."/>
            <person name="Klenk H.-P."/>
            <person name="Eisen J.A."/>
        </authorList>
    </citation>
    <scope>NUCLEOTIDE SEQUENCE [LARGE SCALE GENOMIC DNA]</scope>
    <source>
        <strain evidence="8">ATCC 700099 / DSM 44233 / CIP 104796 / JCM 9543 / NBRC 105858 / Y-104</strain>
    </source>
</reference>
<dbReference type="InParanoid" id="C8X619"/>
<keyword evidence="6" id="KW-1003">Cell membrane</keyword>